<proteinExistence type="predicted"/>
<dbReference type="AlphaFoldDB" id="X1F2F7"/>
<dbReference type="EMBL" id="BARU01005676">
    <property type="protein sequence ID" value="GAH39821.1"/>
    <property type="molecule type" value="Genomic_DNA"/>
</dbReference>
<organism evidence="1">
    <name type="scientific">marine sediment metagenome</name>
    <dbReference type="NCBI Taxonomy" id="412755"/>
    <lineage>
        <taxon>unclassified sequences</taxon>
        <taxon>metagenomes</taxon>
        <taxon>ecological metagenomes</taxon>
    </lineage>
</organism>
<comment type="caution">
    <text evidence="1">The sequence shown here is derived from an EMBL/GenBank/DDBJ whole genome shotgun (WGS) entry which is preliminary data.</text>
</comment>
<name>X1F2F7_9ZZZZ</name>
<sequence>MFFLVDLVNWGVPKAHRIDRMSTAVQKTDHPQEFSERYKALLKHYFLKKLFAQLNAGRQQKLEEELKVLRRPPLQRLEAFKSNSPIQS</sequence>
<evidence type="ECO:0000313" key="1">
    <source>
        <dbReference type="EMBL" id="GAH39821.1"/>
    </source>
</evidence>
<accession>X1F2F7</accession>
<protein>
    <submittedName>
        <fullName evidence="1">Uncharacterized protein</fullName>
    </submittedName>
</protein>
<gene>
    <name evidence="1" type="ORF">S03H2_11103</name>
</gene>
<reference evidence="1" key="1">
    <citation type="journal article" date="2014" name="Front. Microbiol.">
        <title>High frequency of phylogenetically diverse reductive dehalogenase-homologous genes in deep subseafloor sedimentary metagenomes.</title>
        <authorList>
            <person name="Kawai M."/>
            <person name="Futagami T."/>
            <person name="Toyoda A."/>
            <person name="Takaki Y."/>
            <person name="Nishi S."/>
            <person name="Hori S."/>
            <person name="Arai W."/>
            <person name="Tsubouchi T."/>
            <person name="Morono Y."/>
            <person name="Uchiyama I."/>
            <person name="Ito T."/>
            <person name="Fujiyama A."/>
            <person name="Inagaki F."/>
            <person name="Takami H."/>
        </authorList>
    </citation>
    <scope>NUCLEOTIDE SEQUENCE</scope>
    <source>
        <strain evidence="1">Expedition CK06-06</strain>
    </source>
</reference>